<evidence type="ECO:0000313" key="3">
    <source>
        <dbReference type="Proteomes" id="UP000741013"/>
    </source>
</evidence>
<dbReference type="InterPro" id="IPR024072">
    <property type="entry name" value="DHFR-like_dom_sf"/>
</dbReference>
<dbReference type="SUPFAM" id="SSF53597">
    <property type="entry name" value="Dihydrofolate reductase-like"/>
    <property type="match status" value="1"/>
</dbReference>
<reference evidence="2 3" key="1">
    <citation type="submission" date="2021-03" db="EMBL/GenBank/DDBJ databases">
        <title>Sequencing the genomes of 1000 actinobacteria strains.</title>
        <authorList>
            <person name="Klenk H.-P."/>
        </authorList>
    </citation>
    <scope>NUCLEOTIDE SEQUENCE [LARGE SCALE GENOMIC DNA]</scope>
    <source>
        <strain evidence="2 3">DSM 45510</strain>
    </source>
</reference>
<dbReference type="Gene3D" id="3.40.430.10">
    <property type="entry name" value="Dihydrofolate Reductase, subunit A"/>
    <property type="match status" value="1"/>
</dbReference>
<comment type="caution">
    <text evidence="2">The sequence shown here is derived from an EMBL/GenBank/DDBJ whole genome shotgun (WGS) entry which is preliminary data.</text>
</comment>
<evidence type="ECO:0000313" key="2">
    <source>
        <dbReference type="EMBL" id="MBP2186902.1"/>
    </source>
</evidence>
<name>A0ABS4Q5E3_9PSEU</name>
<protein>
    <submittedName>
        <fullName evidence="2">Dihydrofolate reductase</fullName>
    </submittedName>
</protein>
<feature type="domain" description="Bacterial bifunctional deaminase-reductase C-terminal" evidence="1">
    <location>
        <begin position="7"/>
        <end position="173"/>
    </location>
</feature>
<organism evidence="2 3">
    <name type="scientific">Amycolatopsis magusensis</name>
    <dbReference type="NCBI Taxonomy" id="882444"/>
    <lineage>
        <taxon>Bacteria</taxon>
        <taxon>Bacillati</taxon>
        <taxon>Actinomycetota</taxon>
        <taxon>Actinomycetes</taxon>
        <taxon>Pseudonocardiales</taxon>
        <taxon>Pseudonocardiaceae</taxon>
        <taxon>Amycolatopsis</taxon>
    </lineage>
</organism>
<accession>A0ABS4Q5E3</accession>
<dbReference type="InterPro" id="IPR002734">
    <property type="entry name" value="RibDG_C"/>
</dbReference>
<sequence>MGKIVNATYLTLDGDISNMQDWHMDYFGEEANRAADQQQRAADAVIMGRETYEGFAAVWPSVTEEDGSPARMNLLKKYVVSTTLTDPKWQNTEVISENVVERIRELKESGANLLQYGFGPVTRLMLDHGLLDELRVWLHPVLSGKAAPGELLYRDGQQYKFTFNGVEVHETGLLILSYTPVSTGSNALDTTNAS</sequence>
<proteinExistence type="predicted"/>
<evidence type="ECO:0000259" key="1">
    <source>
        <dbReference type="Pfam" id="PF01872"/>
    </source>
</evidence>
<dbReference type="EMBL" id="JAGGMS010000001">
    <property type="protein sequence ID" value="MBP2186902.1"/>
    <property type="molecule type" value="Genomic_DNA"/>
</dbReference>
<dbReference type="Proteomes" id="UP000741013">
    <property type="component" value="Unassembled WGS sequence"/>
</dbReference>
<dbReference type="RefSeq" id="WP_209670287.1">
    <property type="nucleotide sequence ID" value="NZ_JAGGMS010000001.1"/>
</dbReference>
<keyword evidence="3" id="KW-1185">Reference proteome</keyword>
<gene>
    <name evidence="2" type="ORF">JOM49_008428</name>
</gene>
<dbReference type="Pfam" id="PF01872">
    <property type="entry name" value="RibD_C"/>
    <property type="match status" value="1"/>
</dbReference>